<dbReference type="Proteomes" id="UP000316759">
    <property type="component" value="Unassembled WGS sequence"/>
</dbReference>
<comment type="caution">
    <text evidence="1">The sequence shown here is derived from an EMBL/GenBank/DDBJ whole genome shotgun (WGS) entry which is preliminary data.</text>
</comment>
<dbReference type="EMBL" id="SUNJ01014026">
    <property type="protein sequence ID" value="TPP56840.1"/>
    <property type="molecule type" value="Genomic_DNA"/>
</dbReference>
<evidence type="ECO:0000313" key="2">
    <source>
        <dbReference type="Proteomes" id="UP000316759"/>
    </source>
</evidence>
<gene>
    <name evidence="1" type="ORF">FGIG_10152</name>
</gene>
<evidence type="ECO:0000313" key="1">
    <source>
        <dbReference type="EMBL" id="TPP56840.1"/>
    </source>
</evidence>
<dbReference type="AlphaFoldDB" id="A0A504YFW8"/>
<sequence>MEFPSHLSSMIIKLYDPHYRNSCLTYSTNNHEPIRAQDSLGPPDLKKAEDDLPVLVEPQVDDLFYTIQDVKIHCPVIQQAVQVRYSDDWGRKQ</sequence>
<keyword evidence="2" id="KW-1185">Reference proteome</keyword>
<accession>A0A504YFW8</accession>
<reference evidence="1 2" key="1">
    <citation type="submission" date="2019-04" db="EMBL/GenBank/DDBJ databases">
        <title>Annotation for the trematode Fasciola gigantica.</title>
        <authorList>
            <person name="Choi Y.-J."/>
        </authorList>
    </citation>
    <scope>NUCLEOTIDE SEQUENCE [LARGE SCALE GENOMIC DNA]</scope>
    <source>
        <strain evidence="1">Uganda_cow_1</strain>
    </source>
</reference>
<organism evidence="1 2">
    <name type="scientific">Fasciola gigantica</name>
    <name type="common">Giant liver fluke</name>
    <dbReference type="NCBI Taxonomy" id="46835"/>
    <lineage>
        <taxon>Eukaryota</taxon>
        <taxon>Metazoa</taxon>
        <taxon>Spiralia</taxon>
        <taxon>Lophotrochozoa</taxon>
        <taxon>Platyhelminthes</taxon>
        <taxon>Trematoda</taxon>
        <taxon>Digenea</taxon>
        <taxon>Plagiorchiida</taxon>
        <taxon>Echinostomata</taxon>
        <taxon>Echinostomatoidea</taxon>
        <taxon>Fasciolidae</taxon>
        <taxon>Fasciola</taxon>
    </lineage>
</organism>
<proteinExistence type="predicted"/>
<name>A0A504YFW8_FASGI</name>
<protein>
    <submittedName>
        <fullName evidence="1">Uncharacterized protein</fullName>
    </submittedName>
</protein>